<feature type="non-terminal residue" evidence="2">
    <location>
        <position position="263"/>
    </location>
</feature>
<name>A0A9N7RE08_STRHE</name>
<dbReference type="Proteomes" id="UP001153555">
    <property type="component" value="Unassembled WGS sequence"/>
</dbReference>
<dbReference type="EMBL" id="CACSLK010027388">
    <property type="protein sequence ID" value="CAA0826230.1"/>
    <property type="molecule type" value="Genomic_DNA"/>
</dbReference>
<feature type="region of interest" description="Disordered" evidence="1">
    <location>
        <begin position="35"/>
        <end position="63"/>
    </location>
</feature>
<feature type="region of interest" description="Disordered" evidence="1">
    <location>
        <begin position="146"/>
        <end position="168"/>
    </location>
</feature>
<evidence type="ECO:0000313" key="2">
    <source>
        <dbReference type="EMBL" id="CAA0826230.1"/>
    </source>
</evidence>
<organism evidence="2 3">
    <name type="scientific">Striga hermonthica</name>
    <name type="common">Purple witchweed</name>
    <name type="synonym">Buchnera hermonthica</name>
    <dbReference type="NCBI Taxonomy" id="68872"/>
    <lineage>
        <taxon>Eukaryota</taxon>
        <taxon>Viridiplantae</taxon>
        <taxon>Streptophyta</taxon>
        <taxon>Embryophyta</taxon>
        <taxon>Tracheophyta</taxon>
        <taxon>Spermatophyta</taxon>
        <taxon>Magnoliopsida</taxon>
        <taxon>eudicotyledons</taxon>
        <taxon>Gunneridae</taxon>
        <taxon>Pentapetalae</taxon>
        <taxon>asterids</taxon>
        <taxon>lamiids</taxon>
        <taxon>Lamiales</taxon>
        <taxon>Orobanchaceae</taxon>
        <taxon>Buchnereae</taxon>
        <taxon>Striga</taxon>
    </lineage>
</organism>
<keyword evidence="3" id="KW-1185">Reference proteome</keyword>
<evidence type="ECO:0000313" key="3">
    <source>
        <dbReference type="Proteomes" id="UP001153555"/>
    </source>
</evidence>
<protein>
    <submittedName>
        <fullName evidence="2">Uncharacterized protein</fullName>
    </submittedName>
</protein>
<sequence>SLSPSAIRSRARPSHARDVARTLLVSSVPHAYLLPASPNPPAHRHASAHVAHSRATAHAPSLSLTSRACAPALGRPIPTRPRLPSASPILVRLPRASPLSASSRASVLTPWPQSPTVHPRVPSALLPVPAVPAAWPSIAHPACVTSSLPDARSSPPTPVARTSVASASSSTVQPRTSWADARHSSISRSLSSLLPLVPVSSGHGSQPFNLTQSSAGTPTILLPSQTPPFSLLLLSLSFLCTRLAPTLICFSGPLMTDRSFVYT</sequence>
<feature type="compositionally biased region" description="Low complexity" evidence="1">
    <location>
        <begin position="48"/>
        <end position="59"/>
    </location>
</feature>
<accession>A0A9N7RE08</accession>
<feature type="compositionally biased region" description="Low complexity" evidence="1">
    <location>
        <begin position="159"/>
        <end position="168"/>
    </location>
</feature>
<dbReference type="AlphaFoldDB" id="A0A9N7RE08"/>
<proteinExistence type="predicted"/>
<reference evidence="2" key="1">
    <citation type="submission" date="2019-12" db="EMBL/GenBank/DDBJ databases">
        <authorList>
            <person name="Scholes J."/>
        </authorList>
    </citation>
    <scope>NUCLEOTIDE SEQUENCE</scope>
</reference>
<comment type="caution">
    <text evidence="2">The sequence shown here is derived from an EMBL/GenBank/DDBJ whole genome shotgun (WGS) entry which is preliminary data.</text>
</comment>
<feature type="non-terminal residue" evidence="2">
    <location>
        <position position="1"/>
    </location>
</feature>
<evidence type="ECO:0000256" key="1">
    <source>
        <dbReference type="SAM" id="MobiDB-lite"/>
    </source>
</evidence>
<gene>
    <name evidence="2" type="ORF">SHERM_22616</name>
</gene>